<evidence type="ECO:0000313" key="6">
    <source>
        <dbReference type="EMBL" id="NAW50208.1"/>
    </source>
</evidence>
<dbReference type="Proteomes" id="UP000553459">
    <property type="component" value="Unassembled WGS sequence"/>
</dbReference>
<dbReference type="InterPro" id="IPR003699">
    <property type="entry name" value="QueA"/>
</dbReference>
<evidence type="ECO:0000313" key="5">
    <source>
        <dbReference type="EMBL" id="NAW49903.1"/>
    </source>
</evidence>
<keyword evidence="3" id="KW-0949">S-adenosyl-L-methionine</keyword>
<comment type="caution">
    <text evidence="5">The sequence shown here is derived from an EMBL/GenBank/DDBJ whole genome shotgun (WGS) entry which is preliminary data.</text>
</comment>
<dbReference type="InterPro" id="IPR042118">
    <property type="entry name" value="QueA_dom1"/>
</dbReference>
<evidence type="ECO:0000256" key="2">
    <source>
        <dbReference type="ARBA" id="ARBA00022679"/>
    </source>
</evidence>
<reference evidence="5 7" key="1">
    <citation type="submission" date="2019-11" db="EMBL/GenBank/DDBJ databases">
        <title>Characterization of Elizabethkingia argenteiflava sp. nov., isolated from inner surface of Soybean Pods.</title>
        <authorList>
            <person name="Mo S."/>
        </authorList>
    </citation>
    <scope>NUCLEOTIDE SEQUENCE [LARGE SCALE GENOMIC DNA]</scope>
    <source>
        <strain evidence="5 7">YB22</strain>
    </source>
</reference>
<dbReference type="GO" id="GO:0008616">
    <property type="term" value="P:tRNA queuosine(34) biosynthetic process"/>
    <property type="evidence" value="ECO:0007669"/>
    <property type="project" value="UniProtKB-KW"/>
</dbReference>
<dbReference type="Gene3D" id="3.40.1780.10">
    <property type="entry name" value="QueA-like"/>
    <property type="match status" value="1"/>
</dbReference>
<sequence length="39" mass="4601">MKTSDFNFNLPDHLLAEHPCENRDEAKLMVLDRKTQTIE</sequence>
<evidence type="ECO:0000313" key="7">
    <source>
        <dbReference type="Proteomes" id="UP000553459"/>
    </source>
</evidence>
<keyword evidence="1" id="KW-0963">Cytoplasm</keyword>
<evidence type="ECO:0000256" key="1">
    <source>
        <dbReference type="ARBA" id="ARBA00022490"/>
    </source>
</evidence>
<feature type="non-terminal residue" evidence="5">
    <location>
        <position position="39"/>
    </location>
</feature>
<keyword evidence="7" id="KW-1185">Reference proteome</keyword>
<dbReference type="AlphaFoldDB" id="A0A845PSD3"/>
<protein>
    <submittedName>
        <fullName evidence="5">S-adenosylmethionine:tRNA ribosyltransferase-isomerase</fullName>
    </submittedName>
</protein>
<accession>A0A845PSD3</accession>
<organism evidence="5 7">
    <name type="scientific">Elizabethkingia argenteiflava</name>
    <dbReference type="NCBI Taxonomy" id="2681556"/>
    <lineage>
        <taxon>Bacteria</taxon>
        <taxon>Pseudomonadati</taxon>
        <taxon>Bacteroidota</taxon>
        <taxon>Flavobacteriia</taxon>
        <taxon>Flavobacteriales</taxon>
        <taxon>Weeksellaceae</taxon>
        <taxon>Elizabethkingia</taxon>
    </lineage>
</organism>
<dbReference type="EMBL" id="JAAABJ010000224">
    <property type="protein sequence ID" value="NAW50208.1"/>
    <property type="molecule type" value="Genomic_DNA"/>
</dbReference>
<gene>
    <name evidence="5" type="ORF">GNY06_00305</name>
    <name evidence="6" type="ORF">GNY06_01995</name>
</gene>
<proteinExistence type="predicted"/>
<dbReference type="EMBL" id="JAAABJ010000063">
    <property type="protein sequence ID" value="NAW49903.1"/>
    <property type="molecule type" value="Genomic_DNA"/>
</dbReference>
<evidence type="ECO:0000256" key="4">
    <source>
        <dbReference type="ARBA" id="ARBA00022785"/>
    </source>
</evidence>
<keyword evidence="4" id="KW-0671">Queuosine biosynthesis</keyword>
<keyword evidence="5" id="KW-0413">Isomerase</keyword>
<dbReference type="GO" id="GO:0016853">
    <property type="term" value="F:isomerase activity"/>
    <property type="evidence" value="ECO:0007669"/>
    <property type="project" value="UniProtKB-KW"/>
</dbReference>
<dbReference type="SUPFAM" id="SSF111337">
    <property type="entry name" value="QueA-like"/>
    <property type="match status" value="1"/>
</dbReference>
<dbReference type="Pfam" id="PF02547">
    <property type="entry name" value="Queuosine_synth"/>
    <property type="match status" value="1"/>
</dbReference>
<keyword evidence="2 5" id="KW-0808">Transferase</keyword>
<name>A0A845PSD3_9FLAO</name>
<dbReference type="RefSeq" id="WP_166518310.1">
    <property type="nucleotide sequence ID" value="NZ_JAAABJ010000063.1"/>
</dbReference>
<dbReference type="GO" id="GO:0016740">
    <property type="term" value="F:transferase activity"/>
    <property type="evidence" value="ECO:0007669"/>
    <property type="project" value="UniProtKB-KW"/>
</dbReference>
<dbReference type="InterPro" id="IPR036100">
    <property type="entry name" value="QueA_sf"/>
</dbReference>
<evidence type="ECO:0000256" key="3">
    <source>
        <dbReference type="ARBA" id="ARBA00022691"/>
    </source>
</evidence>